<evidence type="ECO:0000313" key="2">
    <source>
        <dbReference type="Proteomes" id="UP000274139"/>
    </source>
</evidence>
<reference evidence="1 2" key="1">
    <citation type="submission" date="2018-10" db="EMBL/GenBank/DDBJ databases">
        <title>Draft genome sequence of Aquitalea MWU14-2217 isolated from a wild cranberry bog in Provincetown, Massachusetts.</title>
        <authorList>
            <person name="Ebadzadsahrai G."/>
            <person name="Soby S."/>
        </authorList>
    </citation>
    <scope>NUCLEOTIDE SEQUENCE [LARGE SCALE GENOMIC DNA]</scope>
    <source>
        <strain evidence="1 2">MWU14-2217</strain>
    </source>
</reference>
<keyword evidence="2" id="KW-1185">Reference proteome</keyword>
<comment type="caution">
    <text evidence="1">The sequence shown here is derived from an EMBL/GenBank/DDBJ whole genome shotgun (WGS) entry which is preliminary data.</text>
</comment>
<organism evidence="1 2">
    <name type="scientific">Aquitalea palustris</name>
    <dbReference type="NCBI Taxonomy" id="2480983"/>
    <lineage>
        <taxon>Bacteria</taxon>
        <taxon>Pseudomonadati</taxon>
        <taxon>Pseudomonadota</taxon>
        <taxon>Betaproteobacteria</taxon>
        <taxon>Neisseriales</taxon>
        <taxon>Chromobacteriaceae</taxon>
        <taxon>Aquitalea</taxon>
    </lineage>
</organism>
<protein>
    <submittedName>
        <fullName evidence="1">Uncharacterized protein</fullName>
    </submittedName>
</protein>
<name>A0A454JDU2_9NEIS</name>
<sequence length="86" mass="10120">MVLCIIIISAEIQNLDGLLRAWFHMARQLCCIFHYFFNLYFYFNEKKNVQIVMDISGRNDCFGSFEVINGEELSANLQLIDYDLNI</sequence>
<dbReference type="AlphaFoldDB" id="A0A454JDU2"/>
<dbReference type="EMBL" id="RFAR01000100">
    <property type="protein sequence ID" value="RMC92123.1"/>
    <property type="molecule type" value="Genomic_DNA"/>
</dbReference>
<accession>A0A454JDU2</accession>
<dbReference type="Proteomes" id="UP000274139">
    <property type="component" value="Unassembled WGS sequence"/>
</dbReference>
<evidence type="ECO:0000313" key="1">
    <source>
        <dbReference type="EMBL" id="RMC92123.1"/>
    </source>
</evidence>
<gene>
    <name evidence="1" type="ORF">EAY64_18320</name>
</gene>
<proteinExistence type="predicted"/>